<name>A0A1G4KNQ3_9SACH</name>
<dbReference type="Pfam" id="PF00704">
    <property type="entry name" value="Glyco_hydro_18"/>
    <property type="match status" value="1"/>
</dbReference>
<dbReference type="CDD" id="cd06548">
    <property type="entry name" value="GH18_chitinase"/>
    <property type="match status" value="1"/>
</dbReference>
<comment type="catalytic activity">
    <reaction evidence="1">
        <text>Random endo-hydrolysis of N-acetyl-beta-D-glucosaminide (1-&gt;4)-beta-linkages in chitin and chitodextrins.</text>
        <dbReference type="EC" id="3.2.1.14"/>
    </reaction>
</comment>
<keyword evidence="6 8" id="KW-0326">Glycosidase</keyword>
<evidence type="ECO:0000259" key="11">
    <source>
        <dbReference type="PROSITE" id="PS51910"/>
    </source>
</evidence>
<keyword evidence="7" id="KW-0624">Polysaccharide degradation</keyword>
<dbReference type="InterPro" id="IPR001579">
    <property type="entry name" value="Glyco_hydro_18_chit_AS"/>
</dbReference>
<dbReference type="InterPro" id="IPR001223">
    <property type="entry name" value="Glyco_hydro18_cat"/>
</dbReference>
<dbReference type="PANTHER" id="PTHR11177">
    <property type="entry name" value="CHITINASE"/>
    <property type="match status" value="1"/>
</dbReference>
<evidence type="ECO:0000256" key="9">
    <source>
        <dbReference type="RuleBase" id="RU004453"/>
    </source>
</evidence>
<evidence type="ECO:0000256" key="5">
    <source>
        <dbReference type="ARBA" id="ARBA00023277"/>
    </source>
</evidence>
<evidence type="ECO:0000256" key="3">
    <source>
        <dbReference type="ARBA" id="ARBA00022801"/>
    </source>
</evidence>
<dbReference type="Gene3D" id="3.20.20.80">
    <property type="entry name" value="Glycosidases"/>
    <property type="match status" value="1"/>
</dbReference>
<feature type="domain" description="GH18" evidence="11">
    <location>
        <begin position="76"/>
        <end position="493"/>
    </location>
</feature>
<dbReference type="Proteomes" id="UP000189911">
    <property type="component" value="Chromosome H"/>
</dbReference>
<dbReference type="PANTHER" id="PTHR11177:SF317">
    <property type="entry name" value="CHITINASE 12-RELATED"/>
    <property type="match status" value="1"/>
</dbReference>
<comment type="similarity">
    <text evidence="9">Belongs to the glycosyl hydrolase 18 family.</text>
</comment>
<dbReference type="GO" id="GO:0006032">
    <property type="term" value="P:chitin catabolic process"/>
    <property type="evidence" value="ECO:0007669"/>
    <property type="project" value="UniProtKB-KW"/>
</dbReference>
<evidence type="ECO:0000256" key="8">
    <source>
        <dbReference type="RuleBase" id="RU000489"/>
    </source>
</evidence>
<dbReference type="PROSITE" id="PS51910">
    <property type="entry name" value="GH18_2"/>
    <property type="match status" value="1"/>
</dbReference>
<keyword evidence="5" id="KW-0119">Carbohydrate metabolism</keyword>
<evidence type="ECO:0000313" key="13">
    <source>
        <dbReference type="Proteomes" id="UP000189911"/>
    </source>
</evidence>
<dbReference type="InterPro" id="IPR017853">
    <property type="entry name" value="GH"/>
</dbReference>
<evidence type="ECO:0000256" key="4">
    <source>
        <dbReference type="ARBA" id="ARBA00023024"/>
    </source>
</evidence>
<dbReference type="InterPro" id="IPR050314">
    <property type="entry name" value="Glycosyl_Hydrlase_18"/>
</dbReference>
<dbReference type="GO" id="GO:0005576">
    <property type="term" value="C:extracellular region"/>
    <property type="evidence" value="ECO:0007669"/>
    <property type="project" value="TreeGrafter"/>
</dbReference>
<dbReference type="SMART" id="SM00636">
    <property type="entry name" value="Glyco_18"/>
    <property type="match status" value="1"/>
</dbReference>
<keyword evidence="10" id="KW-1133">Transmembrane helix</keyword>
<evidence type="ECO:0000313" key="12">
    <source>
        <dbReference type="EMBL" id="SCV06102.1"/>
    </source>
</evidence>
<dbReference type="OrthoDB" id="76388at2759"/>
<keyword evidence="3 8" id="KW-0378">Hydrolase</keyword>
<dbReference type="Gene3D" id="3.10.50.10">
    <property type="match status" value="1"/>
</dbReference>
<dbReference type="GO" id="GO:0000272">
    <property type="term" value="P:polysaccharide catabolic process"/>
    <property type="evidence" value="ECO:0007669"/>
    <property type="project" value="UniProtKB-KW"/>
</dbReference>
<evidence type="ECO:0000256" key="10">
    <source>
        <dbReference type="SAM" id="Phobius"/>
    </source>
</evidence>
<accession>A0A1G4KNQ3</accession>
<dbReference type="SUPFAM" id="SSF51445">
    <property type="entry name" value="(Trans)glycosidases"/>
    <property type="match status" value="1"/>
</dbReference>
<feature type="transmembrane region" description="Helical" evidence="10">
    <location>
        <begin position="17"/>
        <end position="37"/>
    </location>
</feature>
<dbReference type="SUPFAM" id="SSF54556">
    <property type="entry name" value="Chitinase insertion domain"/>
    <property type="match status" value="1"/>
</dbReference>
<evidence type="ECO:0000256" key="6">
    <source>
        <dbReference type="ARBA" id="ARBA00023295"/>
    </source>
</evidence>
<dbReference type="GO" id="GO:0008061">
    <property type="term" value="F:chitin binding"/>
    <property type="evidence" value="ECO:0007669"/>
    <property type="project" value="InterPro"/>
</dbReference>
<keyword evidence="4" id="KW-0146">Chitin degradation</keyword>
<evidence type="ECO:0000256" key="7">
    <source>
        <dbReference type="ARBA" id="ARBA00023326"/>
    </source>
</evidence>
<organism evidence="12 13">
    <name type="scientific">Lachancea nothofagi CBS 11611</name>
    <dbReference type="NCBI Taxonomy" id="1266666"/>
    <lineage>
        <taxon>Eukaryota</taxon>
        <taxon>Fungi</taxon>
        <taxon>Dikarya</taxon>
        <taxon>Ascomycota</taxon>
        <taxon>Saccharomycotina</taxon>
        <taxon>Saccharomycetes</taxon>
        <taxon>Saccharomycetales</taxon>
        <taxon>Saccharomycetaceae</taxon>
        <taxon>Lachancea</taxon>
    </lineage>
</organism>
<keyword evidence="13" id="KW-1185">Reference proteome</keyword>
<sequence>MSDLSSDVGKHRAWRKLGVFLCIIGIILEALFLGNIFKWADKKIITSEYNSVVRSKYMMSVTQDKDHELEYSDQGFMSGVYYSNWSPYKARNHFPHDIDFRQVTHVFYSFFVVDADSGECRSSDEWSDSQMDVYKQMMFSFQEMNFTKTYKDQDLATQSKLPLGCLGELFYLKYSNFLVSRGGPAKVNNFKTLMSVGGWSNRSAFKSLADNPQKLQKFLDSCIENMFKYGVDGIDIDWEFPENNSQEPQIYLEMMKSLREKLDKLENAIFGSEQHSQHFLLTTAISADPVNLEHLPLSEIEQSVNYFNLMAYDFSGSWSERTAYQSNLYDMDLRSKRDHSADTSADHTVQMLMSKFNVPSSKIILGMPAYGRGFKKVSAPKDNDNVVVNMKFHGVKGTSEGEDGISLYKTLPPNGYQEHFDPEAVSAFCIKKSPIKSSTNLFVYDNPDSMSLKAKYVLSHQLGGGFWWESCGEDYRNKDRSLTRRFTQELKIVKKAEPTIYLLPQVALFYRKTYPNGFLTPLLSP</sequence>
<evidence type="ECO:0000256" key="1">
    <source>
        <dbReference type="ARBA" id="ARBA00000822"/>
    </source>
</evidence>
<dbReference type="InterPro" id="IPR029070">
    <property type="entry name" value="Chitinase_insertion_sf"/>
</dbReference>
<dbReference type="EC" id="3.2.1.14" evidence="2"/>
<reference evidence="13" key="1">
    <citation type="submission" date="2016-03" db="EMBL/GenBank/DDBJ databases">
        <authorList>
            <person name="Devillers Hugo."/>
        </authorList>
    </citation>
    <scope>NUCLEOTIDE SEQUENCE [LARGE SCALE GENOMIC DNA]</scope>
</reference>
<keyword evidence="10" id="KW-0812">Transmembrane</keyword>
<dbReference type="PROSITE" id="PS01095">
    <property type="entry name" value="GH18_1"/>
    <property type="match status" value="1"/>
</dbReference>
<protein>
    <recommendedName>
        <fullName evidence="2">chitinase</fullName>
        <ecNumber evidence="2">3.2.1.14</ecNumber>
    </recommendedName>
</protein>
<dbReference type="EMBL" id="LT598447">
    <property type="protein sequence ID" value="SCV06102.1"/>
    <property type="molecule type" value="Genomic_DNA"/>
</dbReference>
<gene>
    <name evidence="12" type="ORF">LANO_0H22144G</name>
</gene>
<dbReference type="InterPro" id="IPR011583">
    <property type="entry name" value="Chitinase_II/V-like_cat"/>
</dbReference>
<proteinExistence type="inferred from homology"/>
<dbReference type="GO" id="GO:0008843">
    <property type="term" value="F:endochitinase activity"/>
    <property type="evidence" value="ECO:0007669"/>
    <property type="project" value="UniProtKB-EC"/>
</dbReference>
<dbReference type="AlphaFoldDB" id="A0A1G4KNQ3"/>
<keyword evidence="10" id="KW-0472">Membrane</keyword>
<evidence type="ECO:0000256" key="2">
    <source>
        <dbReference type="ARBA" id="ARBA00012729"/>
    </source>
</evidence>